<keyword evidence="3" id="KW-1185">Reference proteome</keyword>
<keyword evidence="1" id="KW-0472">Membrane</keyword>
<sequence>MLRCIESQVSRWPQATSSRCEFFRLPMFITINMATSIFFYPSANIFS</sequence>
<accession>U4L2I0</accession>
<proteinExistence type="predicted"/>
<keyword evidence="1" id="KW-0812">Transmembrane</keyword>
<protein>
    <submittedName>
        <fullName evidence="2">Uncharacterized protein</fullName>
    </submittedName>
</protein>
<evidence type="ECO:0000313" key="2">
    <source>
        <dbReference type="EMBL" id="CCX10511.1"/>
    </source>
</evidence>
<evidence type="ECO:0000313" key="3">
    <source>
        <dbReference type="Proteomes" id="UP000018144"/>
    </source>
</evidence>
<dbReference type="AlphaFoldDB" id="U4L2I0"/>
<organism evidence="2 3">
    <name type="scientific">Pyronema omphalodes (strain CBS 100304)</name>
    <name type="common">Pyronema confluens</name>
    <dbReference type="NCBI Taxonomy" id="1076935"/>
    <lineage>
        <taxon>Eukaryota</taxon>
        <taxon>Fungi</taxon>
        <taxon>Dikarya</taxon>
        <taxon>Ascomycota</taxon>
        <taxon>Pezizomycotina</taxon>
        <taxon>Pezizomycetes</taxon>
        <taxon>Pezizales</taxon>
        <taxon>Pyronemataceae</taxon>
        <taxon>Pyronema</taxon>
    </lineage>
</organism>
<reference evidence="2 3" key="1">
    <citation type="journal article" date="2013" name="PLoS Genet.">
        <title>The genome and development-dependent transcriptomes of Pyronema confluens: a window into fungal evolution.</title>
        <authorList>
            <person name="Traeger S."/>
            <person name="Altegoer F."/>
            <person name="Freitag M."/>
            <person name="Gabaldon T."/>
            <person name="Kempken F."/>
            <person name="Kumar A."/>
            <person name="Marcet-Houben M."/>
            <person name="Poggeler S."/>
            <person name="Stajich J.E."/>
            <person name="Nowrousian M."/>
        </authorList>
    </citation>
    <scope>NUCLEOTIDE SEQUENCE [LARGE SCALE GENOMIC DNA]</scope>
    <source>
        <strain evidence="3">CBS 100304</strain>
        <tissue evidence="2">Vegetative mycelium</tissue>
    </source>
</reference>
<evidence type="ECO:0000256" key="1">
    <source>
        <dbReference type="SAM" id="Phobius"/>
    </source>
</evidence>
<dbReference type="EMBL" id="HF935545">
    <property type="protein sequence ID" value="CCX10511.1"/>
    <property type="molecule type" value="Genomic_DNA"/>
</dbReference>
<keyword evidence="1" id="KW-1133">Transmembrane helix</keyword>
<feature type="transmembrane region" description="Helical" evidence="1">
    <location>
        <begin position="21"/>
        <end position="40"/>
    </location>
</feature>
<dbReference type="Proteomes" id="UP000018144">
    <property type="component" value="Unassembled WGS sequence"/>
</dbReference>
<gene>
    <name evidence="2" type="ORF">PCON_10105</name>
</gene>
<name>U4L2I0_PYROM</name>